<feature type="region of interest" description="Disordered" evidence="1">
    <location>
        <begin position="556"/>
        <end position="644"/>
    </location>
</feature>
<feature type="region of interest" description="Disordered" evidence="1">
    <location>
        <begin position="822"/>
        <end position="859"/>
    </location>
</feature>
<dbReference type="EMBL" id="LDAU01000102">
    <property type="protein sequence ID" value="KRX06043.1"/>
    <property type="molecule type" value="Genomic_DNA"/>
</dbReference>
<dbReference type="Proteomes" id="UP000054937">
    <property type="component" value="Unassembled WGS sequence"/>
</dbReference>
<feature type="compositionally biased region" description="Low complexity" evidence="1">
    <location>
        <begin position="556"/>
        <end position="565"/>
    </location>
</feature>
<evidence type="ECO:0000256" key="1">
    <source>
        <dbReference type="SAM" id="MobiDB-lite"/>
    </source>
</evidence>
<feature type="compositionally biased region" description="Polar residues" evidence="1">
    <location>
        <begin position="958"/>
        <end position="971"/>
    </location>
</feature>
<feature type="region of interest" description="Disordered" evidence="1">
    <location>
        <begin position="943"/>
        <end position="980"/>
    </location>
</feature>
<organism evidence="2 3">
    <name type="scientific">Pseudocohnilembus persalinus</name>
    <name type="common">Ciliate</name>
    <dbReference type="NCBI Taxonomy" id="266149"/>
    <lineage>
        <taxon>Eukaryota</taxon>
        <taxon>Sar</taxon>
        <taxon>Alveolata</taxon>
        <taxon>Ciliophora</taxon>
        <taxon>Intramacronucleata</taxon>
        <taxon>Oligohymenophorea</taxon>
        <taxon>Scuticociliatia</taxon>
        <taxon>Philasterida</taxon>
        <taxon>Pseudocohnilembidae</taxon>
        <taxon>Pseudocohnilembus</taxon>
    </lineage>
</organism>
<feature type="compositionally biased region" description="Polar residues" evidence="1">
    <location>
        <begin position="1"/>
        <end position="22"/>
    </location>
</feature>
<proteinExistence type="predicted"/>
<dbReference type="OMA" id="NDQTHDS"/>
<feature type="region of interest" description="Disordered" evidence="1">
    <location>
        <begin position="1"/>
        <end position="46"/>
    </location>
</feature>
<evidence type="ECO:0000313" key="3">
    <source>
        <dbReference type="Proteomes" id="UP000054937"/>
    </source>
</evidence>
<dbReference type="AlphaFoldDB" id="A0A0V0QUX1"/>
<comment type="caution">
    <text evidence="2">The sequence shown here is derived from an EMBL/GenBank/DDBJ whole genome shotgun (WGS) entry which is preliminary data.</text>
</comment>
<feature type="compositionally biased region" description="Polar residues" evidence="1">
    <location>
        <begin position="566"/>
        <end position="576"/>
    </location>
</feature>
<sequence length="1227" mass="145432">MSQLYFKQPNNSYLNTKQNNGSSKEHLQQKDQYENKNYSRPRQNPYLKKIYKSQVLVQDQENKGKKIYPYENQKMIVSIHSEHQNQQNQKIKQNSNNQEQNRYQSQQISLKSSSQSIISPLLNQTYDKYFSQTQIQCQSDQKYQNNRILQQEDQSIHAKEKSQKNCKIFLITEENSVEQTPINYFKNQKSHYNLQDNLNQKNSFSAFADLNKINSQFYQNNFNSEQKIQNSLKKSKDEFEFKSDSNKNMQNTQQYEQIQNFSQILGQQYGNQSNLKKEQDNINLNIPQFQKQEVVKLQEQNQNNRQMYQRSFRGAKTNLQNSSQNTQNQQCQKNLTQLYSPNIDINPEKEKQIQQKDMQNIFQTSQNSIVINESIFYTQNQSYYNTKDSNYLDQNMQINNSQDYSKNNLIKLQKCETFDQKMFLTNQKQQDSSRLSINNKNIKKQVNSQLNLDKYFDQETLFNQNQNQQKQKSSFHNYNQQVMNNHRSNSYVQEQQVKTEQEKINVLSKTSKYFIERTENALKNINPQQKQKNQQNQQKEKSKHRLINILGGSQQNIQNKSNQSSFHNQTNNLSRQKGSKRNSQLNIKQQQQQNNKQNFSKSKQQIQIHHQNQNQNINTRSSNIISSQPNSPKKNQKISNIKQSVQKQCDNKYLTQASIQSKYSQENIQQIQQNEYQNKQLYNSQLSEHTKFDLPQKIDTQSQHDIILTDQNKQLKKQNNIDKVTSYTQIDAEPIQTTKNSQKTQNRLQQNLRPSLENLNQNLQVNLEIKQLSQSKTPSLAQRNAQPQMQSLAENYVTANEQQKINTSIDKYKQPVSLTNIRQNSKNREQKQNSQYASFKQKNPFSSYTSKQVSKKSSIDQNTINNYGINQMNRNLNMNFQSPQMNNQILQQLKQQFKSQQYKSERLYNEKVKYLAQQQFPDSLNLNSAQNNQIQNLNQNENENFDKNINFGDKKINSQKSNDVSNKNISPRSRKQSQKDIEIKNQFGSQENTNYLNTILNNYDLNQKNNQNNQQFNINENQKIFSQNQTQNSANLNNSSCNNQNYYKDRKYDRPWLANANPNYINQNSYKKIEDLGFATTLEKRINDEDQIKEDKQNQVYKNDSQKNCNKQPNFNQNFYKVFSPQNQERIQNKNSIPISIHKNKPSNQVYQQPTIIEYVTKINQNDLFDHLDCCQHFCFLLKQISKQNLYFYYDTETEQYYKIKPNNFAEHSKQESNNIISDQKKQ</sequence>
<feature type="compositionally biased region" description="Low complexity" evidence="1">
    <location>
        <begin position="582"/>
        <end position="632"/>
    </location>
</feature>
<evidence type="ECO:0000313" key="2">
    <source>
        <dbReference type="EMBL" id="KRX06043.1"/>
    </source>
</evidence>
<name>A0A0V0QUX1_PSEPJ</name>
<feature type="region of interest" description="Disordered" evidence="1">
    <location>
        <begin position="522"/>
        <end position="543"/>
    </location>
</feature>
<reference evidence="2 3" key="1">
    <citation type="journal article" date="2015" name="Sci. Rep.">
        <title>Genome of the facultative scuticociliatosis pathogen Pseudocohnilembus persalinus provides insight into its virulence through horizontal gene transfer.</title>
        <authorList>
            <person name="Xiong J."/>
            <person name="Wang G."/>
            <person name="Cheng J."/>
            <person name="Tian M."/>
            <person name="Pan X."/>
            <person name="Warren A."/>
            <person name="Jiang C."/>
            <person name="Yuan D."/>
            <person name="Miao W."/>
        </authorList>
    </citation>
    <scope>NUCLEOTIDE SEQUENCE [LARGE SCALE GENOMIC DNA]</scope>
    <source>
        <strain evidence="2">36N120E</strain>
    </source>
</reference>
<feature type="compositionally biased region" description="Low complexity" evidence="1">
    <location>
        <begin position="84"/>
        <end position="108"/>
    </location>
</feature>
<accession>A0A0V0QUX1</accession>
<feature type="compositionally biased region" description="Basic and acidic residues" evidence="1">
    <location>
        <begin position="23"/>
        <end position="34"/>
    </location>
</feature>
<feature type="compositionally biased region" description="Polar residues" evidence="1">
    <location>
        <begin position="832"/>
        <end position="859"/>
    </location>
</feature>
<feature type="region of interest" description="Disordered" evidence="1">
    <location>
        <begin position="82"/>
        <end position="108"/>
    </location>
</feature>
<protein>
    <submittedName>
        <fullName evidence="2">Uncharacterized protein</fullName>
    </submittedName>
</protein>
<gene>
    <name evidence="2" type="ORF">PPERSA_01121</name>
</gene>
<feature type="compositionally biased region" description="Low complexity" evidence="1">
    <location>
        <begin position="523"/>
        <end position="537"/>
    </location>
</feature>
<keyword evidence="3" id="KW-1185">Reference proteome</keyword>
<dbReference type="InParanoid" id="A0A0V0QUX1"/>